<accession>A0A7W8KGK4</accession>
<dbReference type="PANTHER" id="PTHR43163:SF6">
    <property type="entry name" value="DIPEPTIDE TRANSPORT SYSTEM PERMEASE PROTEIN DPPB-RELATED"/>
    <property type="match status" value="1"/>
</dbReference>
<evidence type="ECO:0000256" key="6">
    <source>
        <dbReference type="ARBA" id="ARBA00023136"/>
    </source>
</evidence>
<feature type="transmembrane region" description="Helical" evidence="7">
    <location>
        <begin position="100"/>
        <end position="121"/>
    </location>
</feature>
<keyword evidence="2 7" id="KW-0813">Transport</keyword>
<dbReference type="InterPro" id="IPR045621">
    <property type="entry name" value="BPD_transp_1_N"/>
</dbReference>
<reference evidence="12" key="2">
    <citation type="journal article" date="2019" name="Int. J. Syst. Evol. Microbiol.">
        <title>The Global Catalogue of Microorganisms (GCM) 10K type strain sequencing project: providing services to taxonomists for standard genome sequencing and annotation.</title>
        <authorList>
            <consortium name="The Broad Institute Genomics Platform"/>
            <consortium name="The Broad Institute Genome Sequencing Center for Infectious Disease"/>
            <person name="Wu L."/>
            <person name="Ma J."/>
        </authorList>
    </citation>
    <scope>NUCLEOTIDE SEQUENCE [LARGE SCALE GENOMIC DNA]</scope>
    <source>
        <strain evidence="12">CGMCC 1.18437</strain>
    </source>
</reference>
<organism evidence="10 11">
    <name type="scientific">Deinococcus metalli</name>
    <dbReference type="NCBI Taxonomy" id="1141878"/>
    <lineage>
        <taxon>Bacteria</taxon>
        <taxon>Thermotogati</taxon>
        <taxon>Deinococcota</taxon>
        <taxon>Deinococci</taxon>
        <taxon>Deinococcales</taxon>
        <taxon>Deinococcaceae</taxon>
        <taxon>Deinococcus</taxon>
    </lineage>
</organism>
<comment type="subcellular location">
    <subcellularLocation>
        <location evidence="1 7">Cell membrane</location>
        <topology evidence="1 7">Multi-pass membrane protein</topology>
    </subcellularLocation>
</comment>
<keyword evidence="5 7" id="KW-1133">Transmembrane helix</keyword>
<dbReference type="CDD" id="cd06261">
    <property type="entry name" value="TM_PBP2"/>
    <property type="match status" value="1"/>
</dbReference>
<sequence>MLGFLVRRLGQGVLVLVLISLITFFLINLAPGGPSAASRFETTAEERAALTKQLGLDQPLVSRYGQWAGGVVQGNFGVTLNGGQPIGPILRQRLGNTAQLGLSALLLSVVIGIPLGILTAMRRNSVLDHVVNAITTLGMSIPDFWTGIMAILLFSVVWKVLPSSGLYDASAGFSAVGWLQHMILPAGVLAFVMLPNLVRFTRSSLLEVLGMDYLRTARAKGLREQRVIGKHALRNAFVPIVAMVGLILPALLSGSVIIESVFGLPGMGRLAVDAALGRDYNTIMAVTLVAGAVVIVTNLLVDLTYSLVDPRIRHD</sequence>
<dbReference type="Pfam" id="PF19300">
    <property type="entry name" value="BPD_transp_1_N"/>
    <property type="match status" value="1"/>
</dbReference>
<evidence type="ECO:0000256" key="1">
    <source>
        <dbReference type="ARBA" id="ARBA00004651"/>
    </source>
</evidence>
<dbReference type="SUPFAM" id="SSF161098">
    <property type="entry name" value="MetI-like"/>
    <property type="match status" value="1"/>
</dbReference>
<feature type="domain" description="ABC transmembrane type-1" evidence="8">
    <location>
        <begin position="94"/>
        <end position="301"/>
    </location>
</feature>
<feature type="transmembrane region" description="Helical" evidence="7">
    <location>
        <begin position="282"/>
        <end position="308"/>
    </location>
</feature>
<feature type="transmembrane region" description="Helical" evidence="7">
    <location>
        <begin position="178"/>
        <end position="198"/>
    </location>
</feature>
<evidence type="ECO:0000256" key="2">
    <source>
        <dbReference type="ARBA" id="ARBA00022448"/>
    </source>
</evidence>
<evidence type="ECO:0000259" key="8">
    <source>
        <dbReference type="PROSITE" id="PS50928"/>
    </source>
</evidence>
<dbReference type="RefSeq" id="WP_184111361.1">
    <property type="nucleotide sequence ID" value="NZ_BNAJ01000004.1"/>
</dbReference>
<evidence type="ECO:0000313" key="10">
    <source>
        <dbReference type="EMBL" id="MBB5376621.1"/>
    </source>
</evidence>
<dbReference type="InterPro" id="IPR000515">
    <property type="entry name" value="MetI-like"/>
</dbReference>
<evidence type="ECO:0000313" key="11">
    <source>
        <dbReference type="Proteomes" id="UP000539473"/>
    </source>
</evidence>
<gene>
    <name evidence="9" type="ORF">GCM10017781_18810</name>
    <name evidence="10" type="ORF">HNQ07_002085</name>
</gene>
<evidence type="ECO:0000313" key="12">
    <source>
        <dbReference type="Proteomes" id="UP000619376"/>
    </source>
</evidence>
<evidence type="ECO:0000313" key="9">
    <source>
        <dbReference type="EMBL" id="GHF42720.1"/>
    </source>
</evidence>
<reference evidence="10 11" key="3">
    <citation type="submission" date="2020-08" db="EMBL/GenBank/DDBJ databases">
        <title>Genomic Encyclopedia of Type Strains, Phase IV (KMG-IV): sequencing the most valuable type-strain genomes for metagenomic binning, comparative biology and taxonomic classification.</title>
        <authorList>
            <person name="Goeker M."/>
        </authorList>
    </citation>
    <scope>NUCLEOTIDE SEQUENCE [LARGE SCALE GENOMIC DNA]</scope>
    <source>
        <strain evidence="10 11">DSM 27521</strain>
    </source>
</reference>
<keyword evidence="3" id="KW-1003">Cell membrane</keyword>
<evidence type="ECO:0000256" key="5">
    <source>
        <dbReference type="ARBA" id="ARBA00022989"/>
    </source>
</evidence>
<dbReference type="Pfam" id="PF00528">
    <property type="entry name" value="BPD_transp_1"/>
    <property type="match status" value="1"/>
</dbReference>
<dbReference type="EMBL" id="JACHFK010000004">
    <property type="protein sequence ID" value="MBB5376621.1"/>
    <property type="molecule type" value="Genomic_DNA"/>
</dbReference>
<comment type="caution">
    <text evidence="10">The sequence shown here is derived from an EMBL/GenBank/DDBJ whole genome shotgun (WGS) entry which is preliminary data.</text>
</comment>
<evidence type="ECO:0000256" key="4">
    <source>
        <dbReference type="ARBA" id="ARBA00022692"/>
    </source>
</evidence>
<dbReference type="EMBL" id="BNAJ01000004">
    <property type="protein sequence ID" value="GHF42720.1"/>
    <property type="molecule type" value="Genomic_DNA"/>
</dbReference>
<dbReference type="Proteomes" id="UP000619376">
    <property type="component" value="Unassembled WGS sequence"/>
</dbReference>
<keyword evidence="4 7" id="KW-0812">Transmembrane</keyword>
<evidence type="ECO:0000256" key="7">
    <source>
        <dbReference type="RuleBase" id="RU363032"/>
    </source>
</evidence>
<proteinExistence type="inferred from homology"/>
<dbReference type="GO" id="GO:0005886">
    <property type="term" value="C:plasma membrane"/>
    <property type="evidence" value="ECO:0007669"/>
    <property type="project" value="UniProtKB-SubCell"/>
</dbReference>
<feature type="transmembrane region" description="Helical" evidence="7">
    <location>
        <begin position="236"/>
        <end position="262"/>
    </location>
</feature>
<reference evidence="9" key="4">
    <citation type="submission" date="2024-05" db="EMBL/GenBank/DDBJ databases">
        <authorList>
            <person name="Sun Q."/>
            <person name="Zhou Y."/>
        </authorList>
    </citation>
    <scope>NUCLEOTIDE SEQUENCE</scope>
    <source>
        <strain evidence="9">CGMCC 1.18437</strain>
    </source>
</reference>
<feature type="transmembrane region" description="Helical" evidence="7">
    <location>
        <begin position="12"/>
        <end position="30"/>
    </location>
</feature>
<evidence type="ECO:0000256" key="3">
    <source>
        <dbReference type="ARBA" id="ARBA00022475"/>
    </source>
</evidence>
<feature type="transmembrane region" description="Helical" evidence="7">
    <location>
        <begin position="133"/>
        <end position="158"/>
    </location>
</feature>
<dbReference type="InterPro" id="IPR035906">
    <property type="entry name" value="MetI-like_sf"/>
</dbReference>
<keyword evidence="12" id="KW-1185">Reference proteome</keyword>
<comment type="similarity">
    <text evidence="7">Belongs to the binding-protein-dependent transport system permease family.</text>
</comment>
<keyword evidence="6 7" id="KW-0472">Membrane</keyword>
<protein>
    <submittedName>
        <fullName evidence="9">ABC di/oligopeptide transporter inner membrane subunit</fullName>
    </submittedName>
    <submittedName>
        <fullName evidence="10">Peptide/nickel transport system permease protein</fullName>
    </submittedName>
</protein>
<dbReference type="AlphaFoldDB" id="A0A7W8KGK4"/>
<dbReference type="Proteomes" id="UP000539473">
    <property type="component" value="Unassembled WGS sequence"/>
</dbReference>
<dbReference type="Gene3D" id="1.10.3720.10">
    <property type="entry name" value="MetI-like"/>
    <property type="match status" value="1"/>
</dbReference>
<name>A0A7W8KGK4_9DEIO</name>
<dbReference type="PANTHER" id="PTHR43163">
    <property type="entry name" value="DIPEPTIDE TRANSPORT SYSTEM PERMEASE PROTEIN DPPB-RELATED"/>
    <property type="match status" value="1"/>
</dbReference>
<reference evidence="9" key="1">
    <citation type="journal article" date="2014" name="Int. J. Syst. Evol. Microbiol.">
        <title>Complete genome of a new Firmicutes species belonging to the dominant human colonic microbiota ('Ruminococcus bicirculans') reveals two chromosomes and a selective capacity to utilize plant glucans.</title>
        <authorList>
            <consortium name="NISC Comparative Sequencing Program"/>
            <person name="Wegmann U."/>
            <person name="Louis P."/>
            <person name="Goesmann A."/>
            <person name="Henrissat B."/>
            <person name="Duncan S.H."/>
            <person name="Flint H.J."/>
        </authorList>
    </citation>
    <scope>NUCLEOTIDE SEQUENCE</scope>
    <source>
        <strain evidence="9">CGMCC 1.18437</strain>
    </source>
</reference>
<dbReference type="GO" id="GO:0055085">
    <property type="term" value="P:transmembrane transport"/>
    <property type="evidence" value="ECO:0007669"/>
    <property type="project" value="InterPro"/>
</dbReference>
<dbReference type="PROSITE" id="PS50928">
    <property type="entry name" value="ABC_TM1"/>
    <property type="match status" value="1"/>
</dbReference>